<dbReference type="EMBL" id="JAVRIF010000003">
    <property type="protein sequence ID" value="MDT0603448.1"/>
    <property type="molecule type" value="Genomic_DNA"/>
</dbReference>
<dbReference type="PROSITE" id="PS51866">
    <property type="entry name" value="MOP"/>
    <property type="match status" value="1"/>
</dbReference>
<evidence type="ECO:0000256" key="7">
    <source>
        <dbReference type="ARBA" id="ARBA00022967"/>
    </source>
</evidence>
<dbReference type="PANTHER" id="PTHR43514">
    <property type="entry name" value="ABC TRANSPORTER I FAMILY MEMBER 10"/>
    <property type="match status" value="1"/>
</dbReference>
<evidence type="ECO:0000259" key="10">
    <source>
        <dbReference type="PROSITE" id="PS50893"/>
    </source>
</evidence>
<dbReference type="SUPFAM" id="SSF50331">
    <property type="entry name" value="MOP-like"/>
    <property type="match status" value="1"/>
</dbReference>
<dbReference type="InterPro" id="IPR008995">
    <property type="entry name" value="Mo/tungstate-bd_C_term_dom"/>
</dbReference>
<dbReference type="Proteomes" id="UP001266357">
    <property type="component" value="Unassembled WGS sequence"/>
</dbReference>
<evidence type="ECO:0000256" key="8">
    <source>
        <dbReference type="ARBA" id="ARBA00023136"/>
    </source>
</evidence>
<dbReference type="GO" id="GO:0005524">
    <property type="term" value="F:ATP binding"/>
    <property type="evidence" value="ECO:0007669"/>
    <property type="project" value="UniProtKB-KW"/>
</dbReference>
<evidence type="ECO:0000256" key="5">
    <source>
        <dbReference type="ARBA" id="ARBA00022741"/>
    </source>
</evidence>
<evidence type="ECO:0000259" key="11">
    <source>
        <dbReference type="PROSITE" id="PS51866"/>
    </source>
</evidence>
<feature type="domain" description="ABC transporter" evidence="10">
    <location>
        <begin position="1"/>
        <end position="234"/>
    </location>
</feature>
<dbReference type="InterPro" id="IPR017871">
    <property type="entry name" value="ABC_transporter-like_CS"/>
</dbReference>
<evidence type="ECO:0000256" key="3">
    <source>
        <dbReference type="ARBA" id="ARBA00022505"/>
    </source>
</evidence>
<dbReference type="SMART" id="SM00382">
    <property type="entry name" value="AAA"/>
    <property type="match status" value="1"/>
</dbReference>
<dbReference type="PANTHER" id="PTHR43514:SF4">
    <property type="entry name" value="ABC TRANSPORTER I FAMILY MEMBER 10"/>
    <property type="match status" value="1"/>
</dbReference>
<evidence type="ECO:0000256" key="9">
    <source>
        <dbReference type="PROSITE-ProRule" id="PRU01213"/>
    </source>
</evidence>
<evidence type="ECO:0000256" key="2">
    <source>
        <dbReference type="ARBA" id="ARBA00022475"/>
    </source>
</evidence>
<evidence type="ECO:0000256" key="6">
    <source>
        <dbReference type="ARBA" id="ARBA00022840"/>
    </source>
</evidence>
<evidence type="ECO:0000313" key="12">
    <source>
        <dbReference type="EMBL" id="MDT0603448.1"/>
    </source>
</evidence>
<dbReference type="InterPro" id="IPR050334">
    <property type="entry name" value="Molybdenum_import_ModC"/>
</dbReference>
<dbReference type="RefSeq" id="WP_311579617.1">
    <property type="nucleotide sequence ID" value="NZ_JAVRIF010000003.1"/>
</dbReference>
<dbReference type="InterPro" id="IPR003439">
    <property type="entry name" value="ABC_transporter-like_ATP-bd"/>
</dbReference>
<keyword evidence="1" id="KW-0813">Transport</keyword>
<keyword evidence="2" id="KW-1003">Cell membrane</keyword>
<keyword evidence="4" id="KW-0997">Cell inner membrane</keyword>
<dbReference type="PROSITE" id="PS00211">
    <property type="entry name" value="ABC_TRANSPORTER_1"/>
    <property type="match status" value="1"/>
</dbReference>
<dbReference type="SUPFAM" id="SSF52540">
    <property type="entry name" value="P-loop containing nucleoside triphosphate hydrolases"/>
    <property type="match status" value="1"/>
</dbReference>
<comment type="caution">
    <text evidence="12">The sequence shown here is derived from an EMBL/GenBank/DDBJ whole genome shotgun (WGS) entry which is preliminary data.</text>
</comment>
<dbReference type="Gene3D" id="2.40.50.100">
    <property type="match status" value="1"/>
</dbReference>
<evidence type="ECO:0000313" key="13">
    <source>
        <dbReference type="Proteomes" id="UP001266357"/>
    </source>
</evidence>
<feature type="domain" description="Mop" evidence="11">
    <location>
        <begin position="299"/>
        <end position="364"/>
    </location>
</feature>
<dbReference type="NCBIfam" id="TIGR02142">
    <property type="entry name" value="modC_ABC"/>
    <property type="match status" value="1"/>
</dbReference>
<keyword evidence="3 9" id="KW-0500">Molybdenum</keyword>
<keyword evidence="5" id="KW-0547">Nucleotide-binding</keyword>
<dbReference type="Pfam" id="PF00005">
    <property type="entry name" value="ABC_tran"/>
    <property type="match status" value="1"/>
</dbReference>
<dbReference type="Gene3D" id="3.40.50.300">
    <property type="entry name" value="P-loop containing nucleotide triphosphate hydrolases"/>
    <property type="match status" value="1"/>
</dbReference>
<gene>
    <name evidence="12" type="primary">modC</name>
    <name evidence="12" type="ORF">RM573_07550</name>
</gene>
<dbReference type="Pfam" id="PF03459">
    <property type="entry name" value="TOBE"/>
    <property type="match status" value="1"/>
</dbReference>
<reference evidence="12 13" key="1">
    <citation type="submission" date="2023-09" db="EMBL/GenBank/DDBJ databases">
        <authorList>
            <person name="Rey-Velasco X."/>
        </authorList>
    </citation>
    <scope>NUCLEOTIDE SEQUENCE [LARGE SCALE GENOMIC DNA]</scope>
    <source>
        <strain evidence="12 13">W431</strain>
    </source>
</reference>
<proteinExistence type="predicted"/>
<dbReference type="InterPro" id="IPR011868">
    <property type="entry name" value="ModC_ABC_ATP-bd"/>
</dbReference>
<accession>A0ABU3A2V8</accession>
<dbReference type="InterPro" id="IPR027417">
    <property type="entry name" value="P-loop_NTPase"/>
</dbReference>
<dbReference type="InterPro" id="IPR005116">
    <property type="entry name" value="Transp-assoc_OB_typ1"/>
</dbReference>
<keyword evidence="7" id="KW-1278">Translocase</keyword>
<keyword evidence="6 12" id="KW-0067">ATP-binding</keyword>
<organism evidence="12 13">
    <name type="scientific">Thalassotalea castellviae</name>
    <dbReference type="NCBI Taxonomy" id="3075612"/>
    <lineage>
        <taxon>Bacteria</taxon>
        <taxon>Pseudomonadati</taxon>
        <taxon>Pseudomonadota</taxon>
        <taxon>Gammaproteobacteria</taxon>
        <taxon>Alteromonadales</taxon>
        <taxon>Colwelliaceae</taxon>
        <taxon>Thalassotalea</taxon>
    </lineage>
</organism>
<dbReference type="InterPro" id="IPR003593">
    <property type="entry name" value="AAA+_ATPase"/>
</dbReference>
<dbReference type="InterPro" id="IPR004606">
    <property type="entry name" value="Mop_domain"/>
</dbReference>
<keyword evidence="13" id="KW-1185">Reference proteome</keyword>
<name>A0ABU3A2V8_9GAMM</name>
<evidence type="ECO:0000256" key="1">
    <source>
        <dbReference type="ARBA" id="ARBA00022448"/>
    </source>
</evidence>
<dbReference type="PROSITE" id="PS50893">
    <property type="entry name" value="ABC_TRANSPORTER_2"/>
    <property type="match status" value="1"/>
</dbReference>
<keyword evidence="8" id="KW-0472">Membrane</keyword>
<sequence>MKNRLTLNLESTKGPFSLVIQQCLSFSGIVGVFGHSGSGKTSLLRAIAGLDKHVKGKISFNDRMLLDTKNKQNINAENRHISMVFQEPRLFPHLTVSENLEFAIKRCQHSKLTKQEIIELTNLSTLLNKKVTELSGGEQQKVALARAVLSEPALLLLDEPLSALDRQSKKELLILLKTVNKKLNLPMVYVSHSSEELQQLAEQLIVIERGKIINSGEVHQVLHQLNSTQLIKQQTSLSVKVAEINNQYGLVKLACDDQFIFMMIDHLTEKDKLALTQLNSLRCYIFASDISIATIEPTSSSIVNQLYGKITKISQVESQVLLTLTCQQQTFFASISSYSLDKLSLSINQAVYIQFKASAVRTLTI</sequence>
<protein>
    <submittedName>
        <fullName evidence="12">Molybdenum ABC transporter ATP-binding protein</fullName>
    </submittedName>
</protein>
<evidence type="ECO:0000256" key="4">
    <source>
        <dbReference type="ARBA" id="ARBA00022519"/>
    </source>
</evidence>